<dbReference type="AlphaFoldDB" id="A0A9X2WCC4"/>
<name>A0A9X2WCC4_9GAMM</name>
<comment type="caution">
    <text evidence="1">The sequence shown here is derived from an EMBL/GenBank/DDBJ whole genome shotgun (WGS) entry which is preliminary data.</text>
</comment>
<reference evidence="1" key="1">
    <citation type="journal article" date="2022" name="Front. Microbiol.">
        <title>Genome-based taxonomic rearrangement of Oceanobacter-related bacteria including the description of Thalassolituus hydrocarbonoclasticus sp. nov. and Thalassolituus pacificus sp. nov. and emended description of the genus Thalassolituus.</title>
        <authorList>
            <person name="Dong C."/>
            <person name="Wei L."/>
            <person name="Wang J."/>
            <person name="Lai Q."/>
            <person name="Huang Z."/>
            <person name="Shao Z."/>
        </authorList>
    </citation>
    <scope>NUCLEOTIDE SEQUENCE</scope>
    <source>
        <strain evidence="1">59MF3M-4</strain>
    </source>
</reference>
<dbReference type="RefSeq" id="WP_260974764.1">
    <property type="nucleotide sequence ID" value="NZ_JAOANI010000009.1"/>
</dbReference>
<reference evidence="1" key="2">
    <citation type="submission" date="2022-08" db="EMBL/GenBank/DDBJ databases">
        <authorList>
            <person name="Dong C."/>
        </authorList>
    </citation>
    <scope>NUCLEOTIDE SEQUENCE</scope>
    <source>
        <strain evidence="1">59MF3M-4</strain>
    </source>
</reference>
<dbReference type="EMBL" id="JAOANI010000009">
    <property type="protein sequence ID" value="MCT7357834.1"/>
    <property type="molecule type" value="Genomic_DNA"/>
</dbReference>
<proteinExistence type="predicted"/>
<dbReference type="Proteomes" id="UP001147830">
    <property type="component" value="Unassembled WGS sequence"/>
</dbReference>
<sequence>MVIVDLFVSLYQAICFPVYEIPKVKRRDYLALDRKKLSYLTFTQKLNCLYCDYANGVFAYASEIAGRTEWYWCPIKHPDNAQRAHRHYDKFIAYGDGEHFAKKHKEKRLACRACESSCESGTNNQ</sequence>
<organism evidence="1 2">
    <name type="scientific">Thalassolituus pacificus</name>
    <dbReference type="NCBI Taxonomy" id="2975440"/>
    <lineage>
        <taxon>Bacteria</taxon>
        <taxon>Pseudomonadati</taxon>
        <taxon>Pseudomonadota</taxon>
        <taxon>Gammaproteobacteria</taxon>
        <taxon>Oceanospirillales</taxon>
        <taxon>Oceanospirillaceae</taxon>
        <taxon>Thalassolituus</taxon>
    </lineage>
</organism>
<keyword evidence="2" id="KW-1185">Reference proteome</keyword>
<accession>A0A9X2WCC4</accession>
<evidence type="ECO:0000313" key="1">
    <source>
        <dbReference type="EMBL" id="MCT7357834.1"/>
    </source>
</evidence>
<evidence type="ECO:0000313" key="2">
    <source>
        <dbReference type="Proteomes" id="UP001147830"/>
    </source>
</evidence>
<gene>
    <name evidence="1" type="ORF">NYR02_02205</name>
</gene>
<protein>
    <submittedName>
        <fullName evidence="1">Uncharacterized protein</fullName>
    </submittedName>
</protein>